<reference evidence="2" key="1">
    <citation type="submission" date="2021-03" db="EMBL/GenBank/DDBJ databases">
        <title>Leucobacter chromiisoli sp. nov., isolated from chromium-containing soil of chemical plant.</title>
        <authorList>
            <person name="Xu Z."/>
        </authorList>
    </citation>
    <scope>NUCLEOTIDE SEQUENCE</scope>
    <source>
        <strain evidence="2">A2</strain>
    </source>
</reference>
<dbReference type="AlphaFoldDB" id="A0A939LVT7"/>
<evidence type="ECO:0000313" key="2">
    <source>
        <dbReference type="EMBL" id="MBO1803863.1"/>
    </source>
</evidence>
<protein>
    <submittedName>
        <fullName evidence="2">CinA family protein</fullName>
    </submittedName>
</protein>
<name>A0A939LVT7_9MICO</name>
<keyword evidence="3" id="KW-1185">Reference proteome</keyword>
<accession>A0A939LVT7</accession>
<dbReference type="Proteomes" id="UP000664398">
    <property type="component" value="Unassembled WGS sequence"/>
</dbReference>
<dbReference type="Gene3D" id="3.90.950.20">
    <property type="entry name" value="CinA-like"/>
    <property type="match status" value="1"/>
</dbReference>
<dbReference type="SUPFAM" id="SSF142433">
    <property type="entry name" value="CinA-like"/>
    <property type="match status" value="1"/>
</dbReference>
<dbReference type="Pfam" id="PF02464">
    <property type="entry name" value="CinA"/>
    <property type="match status" value="1"/>
</dbReference>
<organism evidence="2 3">
    <name type="scientific">Leucobacter ruminantium</name>
    <dbReference type="NCBI Taxonomy" id="1289170"/>
    <lineage>
        <taxon>Bacteria</taxon>
        <taxon>Bacillati</taxon>
        <taxon>Actinomycetota</taxon>
        <taxon>Actinomycetes</taxon>
        <taxon>Micrococcales</taxon>
        <taxon>Microbacteriaceae</taxon>
        <taxon>Leucobacter</taxon>
    </lineage>
</organism>
<dbReference type="InterPro" id="IPR008136">
    <property type="entry name" value="CinA_C"/>
</dbReference>
<gene>
    <name evidence="2" type="ORF">J4H91_00820</name>
</gene>
<dbReference type="EMBL" id="JAGDYL010000001">
    <property type="protein sequence ID" value="MBO1803863.1"/>
    <property type="molecule type" value="Genomic_DNA"/>
</dbReference>
<proteinExistence type="predicted"/>
<evidence type="ECO:0000313" key="3">
    <source>
        <dbReference type="Proteomes" id="UP000664398"/>
    </source>
</evidence>
<sequence>MSGAAAAGGRGVPELAALLVERAAGLGLRLAVAESLTGGLLAASIVSVPGASRVFSGGIVAYDTALKRSLLGVDAALLRERGPVDADVAAQMAAGVREACAVPLGEGTPAPADLGISTTGVAGPDPDPQTGQPAGTVWIGASGRHGERTLLLPGLAGLDRPTIREAAVRAALELAVSECGSLT</sequence>
<feature type="domain" description="CinA C-terminal" evidence="1">
    <location>
        <begin position="15"/>
        <end position="175"/>
    </location>
</feature>
<comment type="caution">
    <text evidence="2">The sequence shown here is derived from an EMBL/GenBank/DDBJ whole genome shotgun (WGS) entry which is preliminary data.</text>
</comment>
<evidence type="ECO:0000259" key="1">
    <source>
        <dbReference type="Pfam" id="PF02464"/>
    </source>
</evidence>
<dbReference type="RefSeq" id="WP_208044346.1">
    <property type="nucleotide sequence ID" value="NZ_JAGDYL010000001.1"/>
</dbReference>
<dbReference type="NCBIfam" id="TIGR00199">
    <property type="entry name" value="PncC_domain"/>
    <property type="match status" value="1"/>
</dbReference>
<dbReference type="InterPro" id="IPR036653">
    <property type="entry name" value="CinA-like_C"/>
</dbReference>